<dbReference type="EMBL" id="JAENGY010001012">
    <property type="protein sequence ID" value="KAG6953597.1"/>
    <property type="molecule type" value="Genomic_DNA"/>
</dbReference>
<evidence type="ECO:0000313" key="3">
    <source>
        <dbReference type="Proteomes" id="UP000709295"/>
    </source>
</evidence>
<protein>
    <recommendedName>
        <fullName evidence="4">RxLR effector protein</fullName>
    </recommendedName>
</protein>
<evidence type="ECO:0008006" key="4">
    <source>
        <dbReference type="Google" id="ProtNLM"/>
    </source>
</evidence>
<keyword evidence="3" id="KW-1185">Reference proteome</keyword>
<name>A0A8J5IY53_9STRA</name>
<organism evidence="2 3">
    <name type="scientific">Phytophthora aleatoria</name>
    <dbReference type="NCBI Taxonomy" id="2496075"/>
    <lineage>
        <taxon>Eukaryota</taxon>
        <taxon>Sar</taxon>
        <taxon>Stramenopiles</taxon>
        <taxon>Oomycota</taxon>
        <taxon>Peronosporomycetes</taxon>
        <taxon>Peronosporales</taxon>
        <taxon>Peronosporaceae</taxon>
        <taxon>Phytophthora</taxon>
    </lineage>
</organism>
<keyword evidence="1" id="KW-0732">Signal</keyword>
<feature type="chain" id="PRO_5035296099" description="RxLR effector protein" evidence="1">
    <location>
        <begin position="24"/>
        <end position="149"/>
    </location>
</feature>
<sequence>MGLIKIVLTLIVASFALLACTDAVSTSGALEKSPASFNNRLRRSLESIDDMSREERVISVQSAIALVPFTKAFNAKKAAAIAKQIEERKTAMLNGKLPSVPNSVFTSHFLAGKSIEDIVNVMKGAGRSEDSVKKSYKTWLKSVLKAKIE</sequence>
<dbReference type="Proteomes" id="UP000709295">
    <property type="component" value="Unassembled WGS sequence"/>
</dbReference>
<proteinExistence type="predicted"/>
<dbReference type="AlphaFoldDB" id="A0A8J5IY53"/>
<feature type="signal peptide" evidence="1">
    <location>
        <begin position="1"/>
        <end position="23"/>
    </location>
</feature>
<gene>
    <name evidence="2" type="ORF">JG688_00012747</name>
</gene>
<reference evidence="2" key="1">
    <citation type="submission" date="2021-01" db="EMBL/GenBank/DDBJ databases">
        <title>Phytophthora aleatoria, a newly-described species from Pinus radiata is distinct from Phytophthora cactorum isolates based on comparative genomics.</title>
        <authorList>
            <person name="Mcdougal R."/>
            <person name="Panda P."/>
            <person name="Williams N."/>
            <person name="Studholme D.J."/>
        </authorList>
    </citation>
    <scope>NUCLEOTIDE SEQUENCE</scope>
    <source>
        <strain evidence="2">NZFS 4037</strain>
    </source>
</reference>
<comment type="caution">
    <text evidence="2">The sequence shown here is derived from an EMBL/GenBank/DDBJ whole genome shotgun (WGS) entry which is preliminary data.</text>
</comment>
<evidence type="ECO:0000256" key="1">
    <source>
        <dbReference type="SAM" id="SignalP"/>
    </source>
</evidence>
<dbReference type="PROSITE" id="PS51257">
    <property type="entry name" value="PROKAR_LIPOPROTEIN"/>
    <property type="match status" value="1"/>
</dbReference>
<evidence type="ECO:0000313" key="2">
    <source>
        <dbReference type="EMBL" id="KAG6953597.1"/>
    </source>
</evidence>
<accession>A0A8J5IY53</accession>